<gene>
    <name evidence="10" type="ORF">FHU37_001780</name>
</gene>
<dbReference type="GO" id="GO:0004143">
    <property type="term" value="F:ATP-dependent diacylglycerol kinase activity"/>
    <property type="evidence" value="ECO:0007669"/>
    <property type="project" value="UniProtKB-EC"/>
</dbReference>
<proteinExistence type="inferred from homology"/>
<keyword evidence="8" id="KW-1208">Phospholipid metabolism</keyword>
<accession>A0A852ZTG8</accession>
<keyword evidence="6" id="KW-0067">ATP-binding</keyword>
<evidence type="ECO:0000256" key="1">
    <source>
        <dbReference type="ARBA" id="ARBA00001946"/>
    </source>
</evidence>
<dbReference type="InterPro" id="IPR050187">
    <property type="entry name" value="Lipid_Phosphate_FormReg"/>
</dbReference>
<dbReference type="EC" id="2.7.1.107" evidence="10"/>
<keyword evidence="7" id="KW-0594">Phospholipid biosynthesis</keyword>
<keyword evidence="3 10" id="KW-0808">Transferase</keyword>
<evidence type="ECO:0000259" key="9">
    <source>
        <dbReference type="PROSITE" id="PS50146"/>
    </source>
</evidence>
<comment type="cofactor">
    <cofactor evidence="1">
        <name>Mg(2+)</name>
        <dbReference type="ChEBI" id="CHEBI:18420"/>
    </cofactor>
</comment>
<dbReference type="InterPro" id="IPR016064">
    <property type="entry name" value="NAD/diacylglycerol_kinase_sf"/>
</dbReference>
<dbReference type="SMART" id="SM00046">
    <property type="entry name" value="DAGKc"/>
    <property type="match status" value="1"/>
</dbReference>
<dbReference type="InterPro" id="IPR045540">
    <property type="entry name" value="YegS/DAGK_C"/>
</dbReference>
<dbReference type="GO" id="GO:0008654">
    <property type="term" value="P:phospholipid biosynthetic process"/>
    <property type="evidence" value="ECO:0007669"/>
    <property type="project" value="UniProtKB-KW"/>
</dbReference>
<keyword evidence="7" id="KW-0444">Lipid biosynthesis</keyword>
<evidence type="ECO:0000256" key="4">
    <source>
        <dbReference type="ARBA" id="ARBA00022741"/>
    </source>
</evidence>
<keyword evidence="7" id="KW-0443">Lipid metabolism</keyword>
<feature type="domain" description="DAGKc" evidence="9">
    <location>
        <begin position="1"/>
        <end position="132"/>
    </location>
</feature>
<evidence type="ECO:0000256" key="6">
    <source>
        <dbReference type="ARBA" id="ARBA00022840"/>
    </source>
</evidence>
<dbReference type="InterPro" id="IPR001206">
    <property type="entry name" value="Diacylglycerol_kinase_cat_dom"/>
</dbReference>
<evidence type="ECO:0000256" key="2">
    <source>
        <dbReference type="ARBA" id="ARBA00005983"/>
    </source>
</evidence>
<sequence>MRILLVVNPRAGRGGAGRAARLATEALRRRGLGVRVTTTVPAVGELEATADAVVAVGGDGTVHHLLQRVAGSGLPLGLLPVGTGNDTARTLGVRVPRGGPGAMARAAEELAASLRGGRTRTVDLARADGRWYATILATGLDAAVARRARHMRFPPGSARYAAALAGRVRRLPAYTYRLEVDGRPWEFRGLLAAVGNGPVYGGGVRMCAGADLGDGLLDVAVVAPVSRRRLLRVAPRLYRGAHLSEPEVTVVRCRTVRIDAETPSGGWADGEPVGPLPLTVSAVPGALTVPLPPGAPAGLARLSR</sequence>
<name>A0A852ZTG8_9ACTN</name>
<evidence type="ECO:0000313" key="11">
    <source>
        <dbReference type="Proteomes" id="UP000567795"/>
    </source>
</evidence>
<dbReference type="GO" id="GO:0005886">
    <property type="term" value="C:plasma membrane"/>
    <property type="evidence" value="ECO:0007669"/>
    <property type="project" value="TreeGrafter"/>
</dbReference>
<dbReference type="Pfam" id="PF00781">
    <property type="entry name" value="DAGK_cat"/>
    <property type="match status" value="1"/>
</dbReference>
<dbReference type="GO" id="GO:0005524">
    <property type="term" value="F:ATP binding"/>
    <property type="evidence" value="ECO:0007669"/>
    <property type="project" value="UniProtKB-KW"/>
</dbReference>
<dbReference type="Gene3D" id="2.60.200.40">
    <property type="match status" value="1"/>
</dbReference>
<dbReference type="SUPFAM" id="SSF111331">
    <property type="entry name" value="NAD kinase/diacylglycerol kinase-like"/>
    <property type="match status" value="1"/>
</dbReference>
<dbReference type="PANTHER" id="PTHR12358:SF106">
    <property type="entry name" value="LIPID KINASE YEGS"/>
    <property type="match status" value="1"/>
</dbReference>
<evidence type="ECO:0000256" key="3">
    <source>
        <dbReference type="ARBA" id="ARBA00022679"/>
    </source>
</evidence>
<dbReference type="Proteomes" id="UP000567795">
    <property type="component" value="Unassembled WGS sequence"/>
</dbReference>
<evidence type="ECO:0000256" key="7">
    <source>
        <dbReference type="ARBA" id="ARBA00023209"/>
    </source>
</evidence>
<keyword evidence="5 10" id="KW-0418">Kinase</keyword>
<evidence type="ECO:0000256" key="5">
    <source>
        <dbReference type="ARBA" id="ARBA00022777"/>
    </source>
</evidence>
<dbReference type="InterPro" id="IPR017438">
    <property type="entry name" value="ATP-NAD_kinase_N"/>
</dbReference>
<dbReference type="RefSeq" id="WP_179813680.1">
    <property type="nucleotide sequence ID" value="NZ_JACBZD010000001.1"/>
</dbReference>
<comment type="similarity">
    <text evidence="2">Belongs to the diacylglycerol/lipid kinase family.</text>
</comment>
<evidence type="ECO:0000313" key="10">
    <source>
        <dbReference type="EMBL" id="NYI04837.1"/>
    </source>
</evidence>
<comment type="caution">
    <text evidence="10">The sequence shown here is derived from an EMBL/GenBank/DDBJ whole genome shotgun (WGS) entry which is preliminary data.</text>
</comment>
<organism evidence="10 11">
    <name type="scientific">Allostreptomyces psammosilenae</name>
    <dbReference type="NCBI Taxonomy" id="1892865"/>
    <lineage>
        <taxon>Bacteria</taxon>
        <taxon>Bacillati</taxon>
        <taxon>Actinomycetota</taxon>
        <taxon>Actinomycetes</taxon>
        <taxon>Kitasatosporales</taxon>
        <taxon>Streptomycetaceae</taxon>
        <taxon>Allostreptomyces</taxon>
    </lineage>
</organism>
<protein>
    <submittedName>
        <fullName evidence="10">Diacylglycerol kinase (ATP)</fullName>
        <ecNumber evidence="10">2.7.1.107</ecNumber>
    </submittedName>
</protein>
<evidence type="ECO:0000256" key="8">
    <source>
        <dbReference type="ARBA" id="ARBA00023264"/>
    </source>
</evidence>
<dbReference type="PROSITE" id="PS50146">
    <property type="entry name" value="DAGK"/>
    <property type="match status" value="1"/>
</dbReference>
<dbReference type="EMBL" id="JACBZD010000001">
    <property type="protein sequence ID" value="NYI04837.1"/>
    <property type="molecule type" value="Genomic_DNA"/>
</dbReference>
<dbReference type="Pfam" id="PF19279">
    <property type="entry name" value="YegS_C"/>
    <property type="match status" value="1"/>
</dbReference>
<dbReference type="AlphaFoldDB" id="A0A852ZTG8"/>
<keyword evidence="11" id="KW-1185">Reference proteome</keyword>
<keyword evidence="4" id="KW-0547">Nucleotide-binding</keyword>
<reference evidence="10 11" key="1">
    <citation type="submission" date="2020-07" db="EMBL/GenBank/DDBJ databases">
        <title>Sequencing the genomes of 1000 actinobacteria strains.</title>
        <authorList>
            <person name="Klenk H.-P."/>
        </authorList>
    </citation>
    <scope>NUCLEOTIDE SEQUENCE [LARGE SCALE GENOMIC DNA]</scope>
    <source>
        <strain evidence="10 11">DSM 42178</strain>
    </source>
</reference>
<dbReference type="PANTHER" id="PTHR12358">
    <property type="entry name" value="SPHINGOSINE KINASE"/>
    <property type="match status" value="1"/>
</dbReference>
<dbReference type="Gene3D" id="3.40.50.10330">
    <property type="entry name" value="Probable inorganic polyphosphate/atp-NAD kinase, domain 1"/>
    <property type="match status" value="1"/>
</dbReference>